<evidence type="ECO:0000313" key="3">
    <source>
        <dbReference type="Proteomes" id="UP000092321"/>
    </source>
</evidence>
<dbReference type="AlphaFoldDB" id="A0A1B7T895"/>
<reference evidence="3" key="1">
    <citation type="journal article" date="2016" name="Proc. Natl. Acad. Sci. U.S.A.">
        <title>Comparative genomics of biotechnologically important yeasts.</title>
        <authorList>
            <person name="Riley R."/>
            <person name="Haridas S."/>
            <person name="Wolfe K.H."/>
            <person name="Lopes M.R."/>
            <person name="Hittinger C.T."/>
            <person name="Goeker M."/>
            <person name="Salamov A.A."/>
            <person name="Wisecaver J.H."/>
            <person name="Long T.M."/>
            <person name="Calvey C.H."/>
            <person name="Aerts A.L."/>
            <person name="Barry K.W."/>
            <person name="Choi C."/>
            <person name="Clum A."/>
            <person name="Coughlan A.Y."/>
            <person name="Deshpande S."/>
            <person name="Douglass A.P."/>
            <person name="Hanson S.J."/>
            <person name="Klenk H.-P."/>
            <person name="LaButti K.M."/>
            <person name="Lapidus A."/>
            <person name="Lindquist E.A."/>
            <person name="Lipzen A.M."/>
            <person name="Meier-Kolthoff J.P."/>
            <person name="Ohm R.A."/>
            <person name="Otillar R.P."/>
            <person name="Pangilinan J.L."/>
            <person name="Peng Y."/>
            <person name="Rokas A."/>
            <person name="Rosa C.A."/>
            <person name="Scheuner C."/>
            <person name="Sibirny A.A."/>
            <person name="Slot J.C."/>
            <person name="Stielow J.B."/>
            <person name="Sun H."/>
            <person name="Kurtzman C.P."/>
            <person name="Blackwell M."/>
            <person name="Grigoriev I.V."/>
            <person name="Jeffries T.W."/>
        </authorList>
    </citation>
    <scope>NUCLEOTIDE SEQUENCE [LARGE SCALE GENOMIC DNA]</scope>
    <source>
        <strain evidence="3">NRRL Y-1626</strain>
    </source>
</reference>
<dbReference type="InterPro" id="IPR018859">
    <property type="entry name" value="BAR_dom-cont"/>
</dbReference>
<dbReference type="OrthoDB" id="5549748at2759"/>
<evidence type="ECO:0000256" key="1">
    <source>
        <dbReference type="SAM" id="MobiDB-lite"/>
    </source>
</evidence>
<name>A0A1B7T895_9ASCO</name>
<dbReference type="Gene3D" id="1.20.1270.60">
    <property type="entry name" value="Arfaptin homology (AH) domain/BAR domain"/>
    <property type="match status" value="1"/>
</dbReference>
<gene>
    <name evidence="2" type="ORF">HANVADRAFT_54218</name>
</gene>
<feature type="compositionally biased region" description="Acidic residues" evidence="1">
    <location>
        <begin position="224"/>
        <end position="239"/>
    </location>
</feature>
<accession>A0A1B7T895</accession>
<dbReference type="Pfam" id="PF10455">
    <property type="entry name" value="BAR_2"/>
    <property type="match status" value="1"/>
</dbReference>
<evidence type="ECO:0000313" key="2">
    <source>
        <dbReference type="EMBL" id="OBA24940.1"/>
    </source>
</evidence>
<protein>
    <recommendedName>
        <fullName evidence="4">BAR domain-containing protein</fullName>
    </recommendedName>
</protein>
<dbReference type="InterPro" id="IPR027267">
    <property type="entry name" value="AH/BAR_dom_sf"/>
</dbReference>
<feature type="region of interest" description="Disordered" evidence="1">
    <location>
        <begin position="218"/>
        <end position="239"/>
    </location>
</feature>
<dbReference type="EMBL" id="LXPE01000328">
    <property type="protein sequence ID" value="OBA24940.1"/>
    <property type="molecule type" value="Genomic_DNA"/>
</dbReference>
<dbReference type="Proteomes" id="UP000092321">
    <property type="component" value="Unassembled WGS sequence"/>
</dbReference>
<feature type="region of interest" description="Disordered" evidence="1">
    <location>
        <begin position="1"/>
        <end position="37"/>
    </location>
</feature>
<evidence type="ECO:0008006" key="4">
    <source>
        <dbReference type="Google" id="ProtNLM"/>
    </source>
</evidence>
<proteinExistence type="predicted"/>
<comment type="caution">
    <text evidence="2">The sequence shown here is derived from an EMBL/GenBank/DDBJ whole genome shotgun (WGS) entry which is preliminary data.</text>
</comment>
<sequence>MSEEAADFVAQEAATTEPVEEQEEVATEEKSGDDATAASSNNFYSFFNKVDTFISSTAHQIQSQIPPIDSGFLEREKQSINKNIQKNFFKINEKMKTTNVVVDEEFQATKLPDAYIKLEKQSDDLGRILKKIITILETYEVEGYDYPPSLTDGLNEVWKVTNKFKLWNSSKDVNAEEEAKYAEDQGFLPRSFAQALANTFSNCHKTLSGDKHVKAVQEHKNPENEEGNVDEEEEEDDDEGYDDLLKMFSSLKDANTIIDEQKENQDNLIKSEILPALKGMYNETYKNLKTKRSKVENLRIELDSLRYTNEKNDDSLEDQFINETTITLTEMQSFVESINLIKLMKSYNQIQLNYYKKCVEEYQKSLSLIESIEAQYEDEE</sequence>
<dbReference type="SUPFAM" id="SSF103657">
    <property type="entry name" value="BAR/IMD domain-like"/>
    <property type="match status" value="1"/>
</dbReference>
<keyword evidence="3" id="KW-1185">Reference proteome</keyword>
<organism evidence="2 3">
    <name type="scientific">Hanseniaspora valbyensis NRRL Y-1626</name>
    <dbReference type="NCBI Taxonomy" id="766949"/>
    <lineage>
        <taxon>Eukaryota</taxon>
        <taxon>Fungi</taxon>
        <taxon>Dikarya</taxon>
        <taxon>Ascomycota</taxon>
        <taxon>Saccharomycotina</taxon>
        <taxon>Saccharomycetes</taxon>
        <taxon>Saccharomycodales</taxon>
        <taxon>Saccharomycodaceae</taxon>
        <taxon>Hanseniaspora</taxon>
    </lineage>
</organism>